<dbReference type="FunFam" id="1.10.8.710:FF:000004">
    <property type="entry name" value="Dynein axonemal heavy chain 6"/>
    <property type="match status" value="1"/>
</dbReference>
<dbReference type="InterPro" id="IPR041589">
    <property type="entry name" value="DNAH3_AAA_lid_1"/>
</dbReference>
<evidence type="ECO:0000256" key="10">
    <source>
        <dbReference type="ARBA" id="ARBA00023212"/>
    </source>
</evidence>
<dbReference type="FunFam" id="1.20.58.1120:FF:000005">
    <property type="entry name" value="Dynein, axonemal, heavy chain 12"/>
    <property type="match status" value="1"/>
</dbReference>
<evidence type="ECO:0000256" key="4">
    <source>
        <dbReference type="ARBA" id="ARBA00022741"/>
    </source>
</evidence>
<dbReference type="InterPro" id="IPR035699">
    <property type="entry name" value="AAA_6"/>
</dbReference>
<dbReference type="FunFam" id="3.40.50.300:FF:000044">
    <property type="entry name" value="Dynein heavy chain 5, axonemal"/>
    <property type="match status" value="1"/>
</dbReference>
<keyword evidence="9" id="KW-0505">Motor protein</keyword>
<dbReference type="Pfam" id="PF17857">
    <property type="entry name" value="AAA_lid_1"/>
    <property type="match status" value="1"/>
</dbReference>
<proteinExistence type="predicted"/>
<keyword evidence="7" id="KW-0175">Coiled coil</keyword>
<keyword evidence="10" id="KW-0206">Cytoskeleton</keyword>
<dbReference type="InterPro" id="IPR042228">
    <property type="entry name" value="Dynein_linker_3"/>
</dbReference>
<dbReference type="Gene3D" id="3.20.180.20">
    <property type="entry name" value="Dynein heavy chain, N-terminal domain 2"/>
    <property type="match status" value="1"/>
</dbReference>
<organism evidence="15 16">
    <name type="scientific">Plakobranchus ocellatus</name>
    <dbReference type="NCBI Taxonomy" id="259542"/>
    <lineage>
        <taxon>Eukaryota</taxon>
        <taxon>Metazoa</taxon>
        <taxon>Spiralia</taxon>
        <taxon>Lophotrochozoa</taxon>
        <taxon>Mollusca</taxon>
        <taxon>Gastropoda</taxon>
        <taxon>Heterobranchia</taxon>
        <taxon>Euthyneura</taxon>
        <taxon>Panpulmonata</taxon>
        <taxon>Sacoglossa</taxon>
        <taxon>Placobranchoidea</taxon>
        <taxon>Plakobranchidae</taxon>
        <taxon>Plakobranchus</taxon>
    </lineage>
</organism>
<dbReference type="EMBL" id="BLXT01003746">
    <property type="protein sequence ID" value="GFO05055.1"/>
    <property type="molecule type" value="Genomic_DNA"/>
</dbReference>
<dbReference type="GO" id="GO:0030286">
    <property type="term" value="C:dynein complex"/>
    <property type="evidence" value="ECO:0007669"/>
    <property type="project" value="UniProtKB-KW"/>
</dbReference>
<evidence type="ECO:0000313" key="16">
    <source>
        <dbReference type="Proteomes" id="UP000735302"/>
    </source>
</evidence>
<dbReference type="Pfam" id="PF12774">
    <property type="entry name" value="AAA_6"/>
    <property type="match status" value="1"/>
</dbReference>
<reference evidence="15 16" key="1">
    <citation type="journal article" date="2021" name="Elife">
        <title>Chloroplast acquisition without the gene transfer in kleptoplastic sea slugs, Plakobranchus ocellatus.</title>
        <authorList>
            <person name="Maeda T."/>
            <person name="Takahashi S."/>
            <person name="Yoshida T."/>
            <person name="Shimamura S."/>
            <person name="Takaki Y."/>
            <person name="Nagai Y."/>
            <person name="Toyoda A."/>
            <person name="Suzuki Y."/>
            <person name="Arimoto A."/>
            <person name="Ishii H."/>
            <person name="Satoh N."/>
            <person name="Nishiyama T."/>
            <person name="Hasebe M."/>
            <person name="Maruyama T."/>
            <person name="Minagawa J."/>
            <person name="Obokata J."/>
            <person name="Shigenobu S."/>
        </authorList>
    </citation>
    <scope>NUCLEOTIDE SEQUENCE [LARGE SCALE GENOMIC DNA]</scope>
</reference>
<dbReference type="GO" id="GO:0051959">
    <property type="term" value="F:dynein light intermediate chain binding"/>
    <property type="evidence" value="ECO:0007669"/>
    <property type="project" value="InterPro"/>
</dbReference>
<keyword evidence="4" id="KW-0547">Nucleotide-binding</keyword>
<feature type="domain" description="Dynein heavy chain 3 AAA+ lid" evidence="14">
    <location>
        <begin position="1278"/>
        <end position="1359"/>
    </location>
</feature>
<dbReference type="FunFam" id="3.20.180.20:FF:000003">
    <property type="entry name" value="Dynein heavy chain 12, axonemal"/>
    <property type="match status" value="1"/>
</dbReference>
<dbReference type="GO" id="GO:0005930">
    <property type="term" value="C:axoneme"/>
    <property type="evidence" value="ECO:0007669"/>
    <property type="project" value="UniProtKB-SubCell"/>
</dbReference>
<dbReference type="GO" id="GO:0005874">
    <property type="term" value="C:microtubule"/>
    <property type="evidence" value="ECO:0007669"/>
    <property type="project" value="UniProtKB-KW"/>
</dbReference>
<comment type="caution">
    <text evidence="15">The sequence shown here is derived from an EMBL/GenBank/DDBJ whole genome shotgun (WGS) entry which is preliminary data.</text>
</comment>
<feature type="domain" description="Dynein heavy chain hydrolytic ATP-binding dynein motor region" evidence="13">
    <location>
        <begin position="373"/>
        <end position="699"/>
    </location>
</feature>
<feature type="non-terminal residue" evidence="15">
    <location>
        <position position="1402"/>
    </location>
</feature>
<dbReference type="InterPro" id="IPR043157">
    <property type="entry name" value="Dynein_AAA1S"/>
</dbReference>
<keyword evidence="8" id="KW-0969">Cilium</keyword>
<keyword evidence="6" id="KW-0243">Dynein</keyword>
<dbReference type="InterPro" id="IPR027417">
    <property type="entry name" value="P-loop_NTPase"/>
</dbReference>
<dbReference type="InterPro" id="IPR013602">
    <property type="entry name" value="Dynein_heavy_linker"/>
</dbReference>
<evidence type="ECO:0000256" key="3">
    <source>
        <dbReference type="ARBA" id="ARBA00022701"/>
    </source>
</evidence>
<dbReference type="Gene3D" id="1.20.920.30">
    <property type="match status" value="1"/>
</dbReference>
<name>A0AAV4AE78_9GAST</name>
<keyword evidence="3" id="KW-0493">Microtubule</keyword>
<evidence type="ECO:0000256" key="9">
    <source>
        <dbReference type="ARBA" id="ARBA00023175"/>
    </source>
</evidence>
<dbReference type="FunFam" id="3.40.50.300:FF:001328">
    <property type="entry name" value="Dynein heavy chain 6, axonemal"/>
    <property type="match status" value="1"/>
</dbReference>
<sequence>MVPYRDTGTHVLSGLEDIQQLLDDHIVKVQTMKGSPYIKPFEVEIDEFERKLVLLQDIMDCWLKVQITWLYLEPIFSSPDIMMQMPEEGRRFKTVDKHWKDVMKVAVLDPLVMAVIDIEGILPRMQKSMQLLDLILKGLNDYLEKKRLYFPRFFFLSNDELLEILSETKDPKRVQPHLKKCFEGIASLTFTEPDNDITHIRSSEGEVVLLKVKISTARAKGQVEKWLLELESDMLTSIRAVIQEALNAYSKELRENWVKSWPGQAVLCVGQTFWTTYVTEAIGFGPKALENYLALNNDQIQEVVALVRGKLSKQNRVTLQALIVLDVHARDVLAQIVADKVSDPLDFKWLSQLRYYWEDDNMVTRMINSHLDYGYEYLGNSGRLVVTPLTDRCYRTLFGALALHLGGAPEGPAGTGKTETTKDLAKAVAKQCVVFNCSDGLDYIALGKFFKGLASCGAWSCFDEFNRIDLEVLSVVAQQILTIQRGINSGAETLLFEGTEIKLNPTCSVFITMNPGYAGRSELPDNLKALFRTVAMMVPDYALISEISLYSCGFVDARPLSIKIVAVYRLCSEQLSSQCHYDYGMRAVKSVLTAAGNLKLRYPDEDENILMLRSIIDVNLPKFLNQDLPLFSGITSDLFPGIHLPEPDYVILNKNIEDACEEMNLQMTPFFLTKIQEIYEMMIVRHGFMITGDPMGGKTSAYRALANALGRIHEQELLEENRVDIVVINPKAITMGQLYGRFDPSSHEWSDGVLAVYYRNFAVSSTPDRKWLIFDGPVDAVWIENMNTVLDDNKKLCLMSGEIIQLAPTTNLMFEPMDLEAASPATVSRCGMIYMEPSTLGWRPLVKSWLHLKPPCYTDKMKSIVVNLFERFVDAGLTLVHKCGVKELCPTGDHNLVHSLMQMMDANMVEFHDDMLIVQINELEVILWIEGGMTEGTRKHLNLVTAVPPPENAYMLPYPKQGTIYEYEFQKEGGMTEGTRKHLNLVAAVPPPENAYMLPYPKQGTIYEYEFQKEKFGSKQPANITEEARDSDDVVAFFDQEKRAACGRWAPWSEYLQNIKPISADAVFNQIIVPTIDTVRYTSLMETLIPNKIHFLFVGPTGTGKSVYITDYLLKQLGSSTYKSNIINFSAQTSSTQTQNMIMSKLDKRRKGVYGPPPNKKAVVFVDDLNMPMPEQWGAQPPIELLRQWLDHGNWYDLSDTSPIKLMDLQFIGAMGPPGGGRNFITPRFLRHLHIIAINSFDDETMVTVFSNIIQWHFKVNDFPADMQQAVEPIVQGTLNIFKEAILNLLPTPAKSHYLFNLRDFSRVVQGILLSTPATTPNLSAIKRLWLHEVYRVFNDRLIDDSDRTWLYNCCRETVNSKMKENFDVLLARLDEEGSGTVTEDNMRSLIYCDFTDPTGDN</sequence>
<dbReference type="SUPFAM" id="SSF52540">
    <property type="entry name" value="P-loop containing nucleoside triphosphate hydrolases"/>
    <property type="match status" value="3"/>
</dbReference>
<dbReference type="Gene3D" id="1.10.8.710">
    <property type="match status" value="1"/>
</dbReference>
<dbReference type="GO" id="GO:0005524">
    <property type="term" value="F:ATP binding"/>
    <property type="evidence" value="ECO:0007669"/>
    <property type="project" value="UniProtKB-KW"/>
</dbReference>
<comment type="subcellular location">
    <subcellularLocation>
        <location evidence="1">Cytoplasm</location>
        <location evidence="1">Cytoskeleton</location>
        <location evidence="1">Cilium axoneme</location>
    </subcellularLocation>
</comment>
<accession>A0AAV4AE78</accession>
<evidence type="ECO:0000256" key="11">
    <source>
        <dbReference type="ARBA" id="ARBA00023273"/>
    </source>
</evidence>
<keyword evidence="16" id="KW-1185">Reference proteome</keyword>
<dbReference type="Gene3D" id="1.20.140.100">
    <property type="entry name" value="Dynein heavy chain, N-terminal domain 2"/>
    <property type="match status" value="1"/>
</dbReference>
<gene>
    <name evidence="15" type="ORF">PoB_003156000</name>
</gene>
<evidence type="ECO:0000259" key="14">
    <source>
        <dbReference type="Pfam" id="PF17857"/>
    </source>
</evidence>
<dbReference type="FunFam" id="1.20.920.30:FF:000002">
    <property type="entry name" value="Dynein axonemal heavy chain 3"/>
    <property type="match status" value="1"/>
</dbReference>
<dbReference type="PANTHER" id="PTHR22878">
    <property type="entry name" value="DYNEIN HEAVY CHAIN 6, AXONEMAL-LIKE-RELATED"/>
    <property type="match status" value="1"/>
</dbReference>
<protein>
    <submittedName>
        <fullName evidence="15">Dynein heavy chain 7, axonemal</fullName>
    </submittedName>
</protein>
<dbReference type="Gene3D" id="1.20.58.1120">
    <property type="match status" value="1"/>
</dbReference>
<dbReference type="PANTHER" id="PTHR22878:SF66">
    <property type="entry name" value="DYNEIN AXONEMAL HEAVY CHAIN 7"/>
    <property type="match status" value="1"/>
</dbReference>
<evidence type="ECO:0000259" key="12">
    <source>
        <dbReference type="Pfam" id="PF08393"/>
    </source>
</evidence>
<keyword evidence="11" id="KW-0966">Cell projection</keyword>
<keyword evidence="5" id="KW-0067">ATP-binding</keyword>
<evidence type="ECO:0000313" key="15">
    <source>
        <dbReference type="EMBL" id="GFO05055.1"/>
    </source>
</evidence>
<dbReference type="InterPro" id="IPR026983">
    <property type="entry name" value="DHC"/>
</dbReference>
<evidence type="ECO:0000256" key="1">
    <source>
        <dbReference type="ARBA" id="ARBA00004430"/>
    </source>
</evidence>
<dbReference type="Pfam" id="PF08393">
    <property type="entry name" value="DHC_N2"/>
    <property type="match status" value="1"/>
</dbReference>
<dbReference type="Gene3D" id="3.40.50.300">
    <property type="entry name" value="P-loop containing nucleotide triphosphate hydrolases"/>
    <property type="match status" value="3"/>
</dbReference>
<evidence type="ECO:0000256" key="6">
    <source>
        <dbReference type="ARBA" id="ARBA00023017"/>
    </source>
</evidence>
<evidence type="ECO:0000256" key="2">
    <source>
        <dbReference type="ARBA" id="ARBA00022490"/>
    </source>
</evidence>
<dbReference type="Proteomes" id="UP000735302">
    <property type="component" value="Unassembled WGS sequence"/>
</dbReference>
<evidence type="ECO:0000256" key="7">
    <source>
        <dbReference type="ARBA" id="ARBA00023054"/>
    </source>
</evidence>
<dbReference type="Pfam" id="PF12775">
    <property type="entry name" value="AAA_7"/>
    <property type="match status" value="1"/>
</dbReference>
<dbReference type="FunFam" id="1.20.140.100:FF:000004">
    <property type="entry name" value="Dynein axonemal heavy chain 6"/>
    <property type="match status" value="1"/>
</dbReference>
<evidence type="ECO:0000256" key="8">
    <source>
        <dbReference type="ARBA" id="ARBA00023069"/>
    </source>
</evidence>
<evidence type="ECO:0000259" key="13">
    <source>
        <dbReference type="Pfam" id="PF12774"/>
    </source>
</evidence>
<dbReference type="GO" id="GO:0045505">
    <property type="term" value="F:dynein intermediate chain binding"/>
    <property type="evidence" value="ECO:0007669"/>
    <property type="project" value="InterPro"/>
</dbReference>
<dbReference type="GO" id="GO:0007018">
    <property type="term" value="P:microtubule-based movement"/>
    <property type="evidence" value="ECO:0007669"/>
    <property type="project" value="InterPro"/>
</dbReference>
<dbReference type="InterPro" id="IPR042222">
    <property type="entry name" value="Dynein_2_N"/>
</dbReference>
<evidence type="ECO:0000256" key="5">
    <source>
        <dbReference type="ARBA" id="ARBA00022840"/>
    </source>
</evidence>
<keyword evidence="2" id="KW-0963">Cytoplasm</keyword>
<feature type="domain" description="Dynein heavy chain linker" evidence="12">
    <location>
        <begin position="1"/>
        <end position="245"/>
    </location>
</feature>